<dbReference type="AlphaFoldDB" id="A0A432ZDW0"/>
<comment type="caution">
    <text evidence="1">The sequence shown here is derived from an EMBL/GenBank/DDBJ whole genome shotgun (WGS) entry which is preliminary data.</text>
</comment>
<evidence type="ECO:0000313" key="2">
    <source>
        <dbReference type="Proteomes" id="UP000287908"/>
    </source>
</evidence>
<dbReference type="SUPFAM" id="SSF54506">
    <property type="entry name" value="Diaminopimelate epimerase-like"/>
    <property type="match status" value="1"/>
</dbReference>
<dbReference type="OrthoDB" id="9788221at2"/>
<dbReference type="GO" id="GO:0003824">
    <property type="term" value="F:catalytic activity"/>
    <property type="evidence" value="ECO:0007669"/>
    <property type="project" value="InterPro"/>
</dbReference>
<dbReference type="Gene3D" id="3.10.310.10">
    <property type="entry name" value="Diaminopimelate Epimerase, Chain A, domain 1"/>
    <property type="match status" value="2"/>
</dbReference>
<dbReference type="Pfam" id="PF02567">
    <property type="entry name" value="PhzC-PhzF"/>
    <property type="match status" value="1"/>
</dbReference>
<gene>
    <name evidence="1" type="ORF">CWI81_08550</name>
</gene>
<proteinExistence type="predicted"/>
<dbReference type="InterPro" id="IPR003719">
    <property type="entry name" value="Phenazine_PhzF-like"/>
</dbReference>
<dbReference type="EMBL" id="PIQF01000002">
    <property type="protein sequence ID" value="RUO76153.1"/>
    <property type="molecule type" value="Genomic_DNA"/>
</dbReference>
<sequence>MQELCTADVFYGPKASGNRHYIAYRGASAWSDVPKEYQQVPNLILMSGEPGAFKAEFLNGGRPVQRCGSGNLAVAAFINDQLTDSPSNELLLTPAGKVKLGFDHRSAYYFDKPLAQRPLRNLGFWRRLVRQPVINGCYCGGRNDYVLLEVGQSLTKFKLNSGVLCRFSQRALILVYRPPSGELQLRYFAPQYGPAEDAATGSASVQAVAYLRRQYPQYYGHQRIVIKQCSPAGGWLYLKRYRQYELVRGRTNLAMKTGRSFYGI</sequence>
<evidence type="ECO:0008006" key="3">
    <source>
        <dbReference type="Google" id="ProtNLM"/>
    </source>
</evidence>
<name>A0A432ZDW0_9GAMM</name>
<reference evidence="1 2" key="1">
    <citation type="journal article" date="2011" name="Front. Microbiol.">
        <title>Genomic signatures of strain selection and enhancement in Bacillus atrophaeus var. globigii, a historical biowarfare simulant.</title>
        <authorList>
            <person name="Gibbons H.S."/>
            <person name="Broomall S.M."/>
            <person name="McNew L.A."/>
            <person name="Daligault H."/>
            <person name="Chapman C."/>
            <person name="Bruce D."/>
            <person name="Karavis M."/>
            <person name="Krepps M."/>
            <person name="McGregor P.A."/>
            <person name="Hong C."/>
            <person name="Park K.H."/>
            <person name="Akmal A."/>
            <person name="Feldman A."/>
            <person name="Lin J.S."/>
            <person name="Chang W.E."/>
            <person name="Higgs B.W."/>
            <person name="Demirev P."/>
            <person name="Lindquist J."/>
            <person name="Liem A."/>
            <person name="Fochler E."/>
            <person name="Read T.D."/>
            <person name="Tapia R."/>
            <person name="Johnson S."/>
            <person name="Bishop-Lilly K.A."/>
            <person name="Detter C."/>
            <person name="Han C."/>
            <person name="Sozhamannan S."/>
            <person name="Rosenzweig C.N."/>
            <person name="Skowronski E.W."/>
        </authorList>
    </citation>
    <scope>NUCLEOTIDE SEQUENCE [LARGE SCALE GENOMIC DNA]</scope>
    <source>
        <strain evidence="1 2">CL-SP19</strain>
    </source>
</reference>
<dbReference type="RefSeq" id="WP_126784876.1">
    <property type="nucleotide sequence ID" value="NZ_PIQF01000002.1"/>
</dbReference>
<keyword evidence="2" id="KW-1185">Reference proteome</keyword>
<organism evidence="1 2">
    <name type="scientific">Idiomarina seosinensis</name>
    <dbReference type="NCBI Taxonomy" id="281739"/>
    <lineage>
        <taxon>Bacteria</taxon>
        <taxon>Pseudomonadati</taxon>
        <taxon>Pseudomonadota</taxon>
        <taxon>Gammaproteobacteria</taxon>
        <taxon>Alteromonadales</taxon>
        <taxon>Idiomarinaceae</taxon>
        <taxon>Idiomarina</taxon>
    </lineage>
</organism>
<evidence type="ECO:0000313" key="1">
    <source>
        <dbReference type="EMBL" id="RUO76153.1"/>
    </source>
</evidence>
<protein>
    <recommendedName>
        <fullName evidence="3">Diaminopimelate epimerase</fullName>
    </recommendedName>
</protein>
<dbReference type="Proteomes" id="UP000287908">
    <property type="component" value="Unassembled WGS sequence"/>
</dbReference>
<accession>A0A432ZDW0</accession>